<feature type="compositionally biased region" description="Basic and acidic residues" evidence="1">
    <location>
        <begin position="119"/>
        <end position="133"/>
    </location>
</feature>
<evidence type="ECO:0000313" key="2">
    <source>
        <dbReference type="EMBL" id="MBP2368157.1"/>
    </source>
</evidence>
<reference evidence="2 3" key="1">
    <citation type="submission" date="2021-03" db="EMBL/GenBank/DDBJ databases">
        <title>Sequencing the genomes of 1000 actinobacteria strains.</title>
        <authorList>
            <person name="Klenk H.-P."/>
        </authorList>
    </citation>
    <scope>NUCLEOTIDE SEQUENCE [LARGE SCALE GENOMIC DNA]</scope>
    <source>
        <strain evidence="2 3">DSM 45256</strain>
    </source>
</reference>
<name>A0ABS4VW46_9PSEU</name>
<evidence type="ECO:0008006" key="4">
    <source>
        <dbReference type="Google" id="ProtNLM"/>
    </source>
</evidence>
<dbReference type="EMBL" id="JAGINU010000001">
    <property type="protein sequence ID" value="MBP2368157.1"/>
    <property type="molecule type" value="Genomic_DNA"/>
</dbReference>
<evidence type="ECO:0000313" key="3">
    <source>
        <dbReference type="Proteomes" id="UP001519295"/>
    </source>
</evidence>
<proteinExistence type="predicted"/>
<feature type="region of interest" description="Disordered" evidence="1">
    <location>
        <begin position="100"/>
        <end position="259"/>
    </location>
</feature>
<keyword evidence="3" id="KW-1185">Reference proteome</keyword>
<feature type="compositionally biased region" description="Basic and acidic residues" evidence="1">
    <location>
        <begin position="28"/>
        <end position="40"/>
    </location>
</feature>
<evidence type="ECO:0000256" key="1">
    <source>
        <dbReference type="SAM" id="MobiDB-lite"/>
    </source>
</evidence>
<feature type="region of interest" description="Disordered" evidence="1">
    <location>
        <begin position="333"/>
        <end position="356"/>
    </location>
</feature>
<feature type="region of interest" description="Disordered" evidence="1">
    <location>
        <begin position="1"/>
        <end position="70"/>
    </location>
</feature>
<feature type="compositionally biased region" description="Polar residues" evidence="1">
    <location>
        <begin position="104"/>
        <end position="113"/>
    </location>
</feature>
<comment type="caution">
    <text evidence="2">The sequence shown here is derived from an EMBL/GenBank/DDBJ whole genome shotgun (WGS) entry which is preliminary data.</text>
</comment>
<sequence>MVQFDQSCAVGRRGDRVPGDRGAGGGEQRVERGRLGHPPERASCQRRLDPVATPLRPQRDPAAGGSAGVGDGGTVVSCPAHRSGVLRGLILHAARSFRVPANGTAGSPRSGVTPSRLGASDHFRRARRGDRPRGATSAAAGGAGPALTHGPVRECTAGGGPRPRRRWRLGQGSGRRSRRGCRTGSERRRRDPRPVRRSCRWPGQSGPGRPRRLVAGWSGPNVGRCRGGRLQKRSPVIRSGEPAQLPASRDRERTARPSRCTGGWCTVTAGRRAQRPGAGEPGHGRAAARLLAGPSAFALRAIRPDRAGRRRPTLARTWFARETGRAMVAVRALEGVSGQGHQPRTPARGYGSSSCP</sequence>
<feature type="compositionally biased region" description="Basic and acidic residues" evidence="1">
    <location>
        <begin position="184"/>
        <end position="194"/>
    </location>
</feature>
<accession>A0ABS4VW46</accession>
<dbReference type="Proteomes" id="UP001519295">
    <property type="component" value="Unassembled WGS sequence"/>
</dbReference>
<gene>
    <name evidence="2" type="ORF">JOF36_003853</name>
</gene>
<organism evidence="2 3">
    <name type="scientific">Pseudonocardia parietis</name>
    <dbReference type="NCBI Taxonomy" id="570936"/>
    <lineage>
        <taxon>Bacteria</taxon>
        <taxon>Bacillati</taxon>
        <taxon>Actinomycetota</taxon>
        <taxon>Actinomycetes</taxon>
        <taxon>Pseudonocardiales</taxon>
        <taxon>Pseudonocardiaceae</taxon>
        <taxon>Pseudonocardia</taxon>
    </lineage>
</organism>
<protein>
    <recommendedName>
        <fullName evidence="4">LigA</fullName>
    </recommendedName>
</protein>